<dbReference type="Proteomes" id="UP000235116">
    <property type="component" value="Chromosome"/>
</dbReference>
<keyword evidence="3" id="KW-1185">Reference proteome</keyword>
<proteinExistence type="predicted"/>
<reference evidence="3" key="1">
    <citation type="submission" date="2017-08" db="EMBL/GenBank/DDBJ databases">
        <title>Direct submision.</title>
        <authorList>
            <person name="Kim S.-J."/>
            <person name="Rhee S.-K."/>
        </authorList>
    </citation>
    <scope>NUCLEOTIDE SEQUENCE [LARGE SCALE GENOMIC DNA]</scope>
    <source>
        <strain evidence="3">GI5</strain>
    </source>
</reference>
<dbReference type="KEGG" id="kak:Kalk_05035"/>
<organism evidence="2 3">
    <name type="scientific">Ketobacter alkanivorans</name>
    <dbReference type="NCBI Taxonomy" id="1917421"/>
    <lineage>
        <taxon>Bacteria</taxon>
        <taxon>Pseudomonadati</taxon>
        <taxon>Pseudomonadota</taxon>
        <taxon>Gammaproteobacteria</taxon>
        <taxon>Pseudomonadales</taxon>
        <taxon>Ketobacteraceae</taxon>
        <taxon>Ketobacter</taxon>
    </lineage>
</organism>
<dbReference type="PROSITE" id="PS51379">
    <property type="entry name" value="4FE4S_FER_2"/>
    <property type="match status" value="1"/>
</dbReference>
<feature type="domain" description="4Fe-4S ferredoxin-type" evidence="1">
    <location>
        <begin position="153"/>
        <end position="183"/>
    </location>
</feature>
<dbReference type="AlphaFoldDB" id="A0A2K9LHT1"/>
<sequence length="238" mass="26083">MTVPNPYGQLNSTLLDAFGLNMQASFRLADLPQAVAEALSAQVGAGGSHGSFILLGNGGNAFWDNLPEAAWQQAHPLDTHSIQCVKEYLLAEWPGVSYQVLYPGELPVGLQSLGRVVGWHSDSPLKLGINPVFGLWYAYRALIWIETILPTTTPVSFDAPCAACADKPCISACPANALSGDVKQLNTCIDYRLTDRSSCQSTCLARKRCPIAKQHQYSEQQLNYQYQQSFETLLSWRS</sequence>
<name>A0A2K9LHT1_9GAMM</name>
<protein>
    <recommendedName>
        <fullName evidence="1">4Fe-4S ferredoxin-type domain-containing protein</fullName>
    </recommendedName>
</protein>
<gene>
    <name evidence="2" type="ORF">Kalk_05035</name>
</gene>
<dbReference type="SUPFAM" id="SSF54862">
    <property type="entry name" value="4Fe-4S ferredoxins"/>
    <property type="match status" value="1"/>
</dbReference>
<dbReference type="EMBL" id="CP022684">
    <property type="protein sequence ID" value="AUM11823.1"/>
    <property type="molecule type" value="Genomic_DNA"/>
</dbReference>
<evidence type="ECO:0000259" key="1">
    <source>
        <dbReference type="PROSITE" id="PS51379"/>
    </source>
</evidence>
<accession>A0A2K9LHT1</accession>
<evidence type="ECO:0000313" key="3">
    <source>
        <dbReference type="Proteomes" id="UP000235116"/>
    </source>
</evidence>
<evidence type="ECO:0000313" key="2">
    <source>
        <dbReference type="EMBL" id="AUM11823.1"/>
    </source>
</evidence>
<dbReference type="InterPro" id="IPR017896">
    <property type="entry name" value="4Fe4S_Fe-S-bd"/>
</dbReference>